<reference evidence="2 3" key="1">
    <citation type="journal article" date="2016" name="G3 (Bethesda)">
        <title>First Draft Assembly and Annotation of the Genome of a California Endemic Oak Quercus lobata Nee (Fagaceae).</title>
        <authorList>
            <person name="Sork V.L."/>
            <person name="Fitz-Gibbon S.T."/>
            <person name="Puiu D."/>
            <person name="Crepeau M."/>
            <person name="Gugger P.F."/>
            <person name="Sherman R."/>
            <person name="Stevens K."/>
            <person name="Langley C.H."/>
            <person name="Pellegrini M."/>
            <person name="Salzberg S.L."/>
        </authorList>
    </citation>
    <scope>NUCLEOTIDE SEQUENCE [LARGE SCALE GENOMIC DNA]</scope>
    <source>
        <strain evidence="2 3">cv. SW786</strain>
    </source>
</reference>
<dbReference type="Gramene" id="QL05p056721:mrna">
    <property type="protein sequence ID" value="QL05p056721:mrna"/>
    <property type="gene ID" value="QL05p056721"/>
</dbReference>
<accession>A0A7N2LQ04</accession>
<proteinExistence type="predicted"/>
<sequence length="227" mass="26095">MVFFTVRSAYKIAMDHISSDQAASTSDGGSMHLFWRKLWKINVPHKIGHFAWKAAWNILPTKANLIHHHALLDDTCEEYGLKSESLVHFFWECPKAKELWALIDQFRSLNNMHFQNFVDFLWKNGKQFLQWCQQYLSEYWAAVGVPVKDHQVLESKWLHSIEPSYKVNVDGAVFESQKEVGAGVVIRDHEGNFIAGLSKKLRFPLGAVEIEAKAFETRMIFAGDIGI</sequence>
<feature type="domain" description="Reverse transcriptase zinc-binding" evidence="1">
    <location>
        <begin position="4"/>
        <end position="100"/>
    </location>
</feature>
<dbReference type="EMBL" id="LRBV02000005">
    <property type="status" value="NOT_ANNOTATED_CDS"/>
    <property type="molecule type" value="Genomic_DNA"/>
</dbReference>
<dbReference type="EnsemblPlants" id="QL05p056721:mrna">
    <property type="protein sequence ID" value="QL05p056721:mrna"/>
    <property type="gene ID" value="QL05p056721"/>
</dbReference>
<dbReference type="InterPro" id="IPR026960">
    <property type="entry name" value="RVT-Znf"/>
</dbReference>
<keyword evidence="3" id="KW-1185">Reference proteome</keyword>
<evidence type="ECO:0000259" key="1">
    <source>
        <dbReference type="Pfam" id="PF13966"/>
    </source>
</evidence>
<name>A0A7N2LQ04_QUELO</name>
<organism evidence="2 3">
    <name type="scientific">Quercus lobata</name>
    <name type="common">Valley oak</name>
    <dbReference type="NCBI Taxonomy" id="97700"/>
    <lineage>
        <taxon>Eukaryota</taxon>
        <taxon>Viridiplantae</taxon>
        <taxon>Streptophyta</taxon>
        <taxon>Embryophyta</taxon>
        <taxon>Tracheophyta</taxon>
        <taxon>Spermatophyta</taxon>
        <taxon>Magnoliopsida</taxon>
        <taxon>eudicotyledons</taxon>
        <taxon>Gunneridae</taxon>
        <taxon>Pentapetalae</taxon>
        <taxon>rosids</taxon>
        <taxon>fabids</taxon>
        <taxon>Fagales</taxon>
        <taxon>Fagaceae</taxon>
        <taxon>Quercus</taxon>
    </lineage>
</organism>
<dbReference type="Pfam" id="PF13966">
    <property type="entry name" value="zf-RVT"/>
    <property type="match status" value="1"/>
</dbReference>
<protein>
    <recommendedName>
        <fullName evidence="1">Reverse transcriptase zinc-binding domain-containing protein</fullName>
    </recommendedName>
</protein>
<dbReference type="InParanoid" id="A0A7N2LQ04"/>
<reference evidence="2" key="2">
    <citation type="submission" date="2021-01" db="UniProtKB">
        <authorList>
            <consortium name="EnsemblPlants"/>
        </authorList>
    </citation>
    <scope>IDENTIFICATION</scope>
</reference>
<dbReference type="AlphaFoldDB" id="A0A7N2LQ04"/>
<evidence type="ECO:0000313" key="2">
    <source>
        <dbReference type="EnsemblPlants" id="QL05p056721:mrna"/>
    </source>
</evidence>
<dbReference type="Proteomes" id="UP000594261">
    <property type="component" value="Chromosome 5"/>
</dbReference>
<evidence type="ECO:0000313" key="3">
    <source>
        <dbReference type="Proteomes" id="UP000594261"/>
    </source>
</evidence>